<dbReference type="Proteomes" id="UP000504633">
    <property type="component" value="Unplaced"/>
</dbReference>
<keyword evidence="1" id="KW-0732">Signal</keyword>
<protein>
    <submittedName>
        <fullName evidence="3">Uncharacterized protein LOC111601486</fullName>
    </submittedName>
</protein>
<dbReference type="GeneID" id="111601486"/>
<gene>
    <name evidence="3" type="primary">LOC111601486</name>
</gene>
<keyword evidence="2" id="KW-1185">Reference proteome</keyword>
<organism evidence="2 3">
    <name type="scientific">Drosophila hydei</name>
    <name type="common">Fruit fly</name>
    <dbReference type="NCBI Taxonomy" id="7224"/>
    <lineage>
        <taxon>Eukaryota</taxon>
        <taxon>Metazoa</taxon>
        <taxon>Ecdysozoa</taxon>
        <taxon>Arthropoda</taxon>
        <taxon>Hexapoda</taxon>
        <taxon>Insecta</taxon>
        <taxon>Pterygota</taxon>
        <taxon>Neoptera</taxon>
        <taxon>Endopterygota</taxon>
        <taxon>Diptera</taxon>
        <taxon>Brachycera</taxon>
        <taxon>Muscomorpha</taxon>
        <taxon>Ephydroidea</taxon>
        <taxon>Drosophilidae</taxon>
        <taxon>Drosophila</taxon>
    </lineage>
</organism>
<dbReference type="AlphaFoldDB" id="A0A6J1M1Y4"/>
<evidence type="ECO:0000313" key="2">
    <source>
        <dbReference type="Proteomes" id="UP000504633"/>
    </source>
</evidence>
<evidence type="ECO:0000313" key="3">
    <source>
        <dbReference type="RefSeq" id="XP_023173842.2"/>
    </source>
</evidence>
<reference evidence="3" key="1">
    <citation type="submission" date="2025-08" db="UniProtKB">
        <authorList>
            <consortium name="RefSeq"/>
        </authorList>
    </citation>
    <scope>IDENTIFICATION</scope>
    <source>
        <strain evidence="3">15085-1641.00</strain>
        <tissue evidence="3">Whole body</tissue>
    </source>
</reference>
<evidence type="ECO:0000256" key="1">
    <source>
        <dbReference type="SAM" id="SignalP"/>
    </source>
</evidence>
<name>A0A6J1M1Y4_DROHY</name>
<proteinExistence type="predicted"/>
<dbReference type="OrthoDB" id="7864247at2759"/>
<dbReference type="KEGG" id="dhe:111601486"/>
<dbReference type="RefSeq" id="XP_023173842.2">
    <property type="nucleotide sequence ID" value="XM_023318074.2"/>
</dbReference>
<feature type="signal peptide" evidence="1">
    <location>
        <begin position="1"/>
        <end position="16"/>
    </location>
</feature>
<sequence>MQCFLLVLLLVSRAMAIEELEGPEHPLKLLRSVNNITDQVDTRLVNKPFTECKKTEILIVNRGCVNRKQYMLGVLQRSWSDGDGSNPTAGSLSSMVCAINELQTSSGCEPLPRDDQTQRPPVLPNYLYGNQVYKNKLSIPDTDKAVPFNPAGNSNGLRHNSGSANQFDAGDVVQVVESTGNIEAENSIEHVIGHNRPRKYSFLPGRLLTTYRKCRPYEVLGIKNRCIRKKGKVGFYKHKTHVYGVQNRHRHGAIYDKNNVIHIFPQEYQK</sequence>
<accession>A0A6J1M1Y4</accession>
<feature type="chain" id="PRO_5027076663" evidence="1">
    <location>
        <begin position="17"/>
        <end position="270"/>
    </location>
</feature>
<dbReference type="OMA" id="HKCRANE"/>